<keyword evidence="2" id="KW-0812">Transmembrane</keyword>
<dbReference type="Pfam" id="PF00092">
    <property type="entry name" value="VWA"/>
    <property type="match status" value="1"/>
</dbReference>
<dbReference type="PANTHER" id="PTHR37947:SF2">
    <property type="entry name" value="VON WILLEBRAND FACTOR TYPE A"/>
    <property type="match status" value="1"/>
</dbReference>
<keyword evidence="2" id="KW-1133">Transmembrane helix</keyword>
<evidence type="ECO:0000313" key="4">
    <source>
        <dbReference type="EMBL" id="MDC4241385.1"/>
    </source>
</evidence>
<dbReference type="EMBL" id="JAMRYU010000015">
    <property type="protein sequence ID" value="MDC4241385.1"/>
    <property type="molecule type" value="Genomic_DNA"/>
</dbReference>
<evidence type="ECO:0000259" key="3">
    <source>
        <dbReference type="PROSITE" id="PS50234"/>
    </source>
</evidence>
<dbReference type="RefSeq" id="WP_272470544.1">
    <property type="nucleotide sequence ID" value="NZ_JAMRYU010000015.1"/>
</dbReference>
<feature type="domain" description="VWFA" evidence="3">
    <location>
        <begin position="66"/>
        <end position="187"/>
    </location>
</feature>
<name>A0A9X4B139_9CLOT</name>
<dbReference type="Pfam" id="PF07090">
    <property type="entry name" value="GATase1_like"/>
    <property type="match status" value="1"/>
</dbReference>
<protein>
    <submittedName>
        <fullName evidence="4">VWA domain-containing protein</fullName>
    </submittedName>
</protein>
<dbReference type="Gene3D" id="3.40.50.410">
    <property type="entry name" value="von Willebrand factor, type A domain"/>
    <property type="match status" value="2"/>
</dbReference>
<feature type="transmembrane region" description="Helical" evidence="2">
    <location>
        <begin position="37"/>
        <end position="58"/>
    </location>
</feature>
<dbReference type="CDD" id="cd00198">
    <property type="entry name" value="vWFA"/>
    <property type="match status" value="1"/>
</dbReference>
<dbReference type="SMART" id="SM00327">
    <property type="entry name" value="VWA"/>
    <property type="match status" value="2"/>
</dbReference>
<gene>
    <name evidence="4" type="ORF">NE398_14605</name>
</gene>
<evidence type="ECO:0000256" key="2">
    <source>
        <dbReference type="SAM" id="Phobius"/>
    </source>
</evidence>
<feature type="compositionally biased region" description="Basic residues" evidence="1">
    <location>
        <begin position="951"/>
        <end position="960"/>
    </location>
</feature>
<feature type="transmembrane region" description="Helical" evidence="2">
    <location>
        <begin position="6"/>
        <end position="25"/>
    </location>
</feature>
<dbReference type="Proteomes" id="UP001141183">
    <property type="component" value="Unassembled WGS sequence"/>
</dbReference>
<dbReference type="InterPro" id="IPR036465">
    <property type="entry name" value="vWFA_dom_sf"/>
</dbReference>
<evidence type="ECO:0000313" key="5">
    <source>
        <dbReference type="Proteomes" id="UP001141183"/>
    </source>
</evidence>
<reference evidence="4" key="1">
    <citation type="submission" date="2022-05" db="EMBL/GenBank/DDBJ databases">
        <title>Draft genome sequence of Clostridium tertium strain CP3 isolated from Peru.</title>
        <authorList>
            <person name="Hurtado R."/>
            <person name="Lima L."/>
            <person name="Sousa T."/>
            <person name="Jaiswal A.K."/>
            <person name="Tiwari S."/>
            <person name="Maturrano L."/>
            <person name="Brenig B."/>
            <person name="Azevedo V."/>
        </authorList>
    </citation>
    <scope>NUCLEOTIDE SEQUENCE</scope>
    <source>
        <strain evidence="4">CP3</strain>
    </source>
</reference>
<feature type="domain" description="VWFA" evidence="3">
    <location>
        <begin position="407"/>
        <end position="579"/>
    </location>
</feature>
<keyword evidence="2" id="KW-0472">Membrane</keyword>
<sequence>MKIEIGNLYFLILIPIIFAFMYYSFKKYKPWSKNEIAIFISRIVVFTLLILAFGNITINLKGRNISTVFLLDVSESASDFEESGKDFISTAIESMPRGNKAGVVLFGDNSKIDKVLNKKKEYKSIDEKPVVTATNIQEAVESALGLFERGGSKRIVLITDGEENQGDILKSTPLINEQKIDFKVYKITGEKGEEIYVDNVKVPDNISVGEEFSVSIDIKSNYATKAKLTLFSGRNKVGEQQVQIQKGKNSFVFKDKQSSGGFKGYRVLVEAEGDTNKVNNEFSTFTNVMDKPNILLINGVKGDSEALEGILSNSGANIKKIAPSASPSTLNELLEYKSIVLNDVHRDDLSNGFMDNIEAYVKDYGGGLITFGGEDSYALGGYKDTSLEKVLPVYMDKRGKNEVPAISINLIIDKSGSMSAEGGGVSKLTLAKEAAMKALENLREVDEISVIAFDDTYDEVVPLQKVGDKEAIKELISGIQIRGGTSIYPALEQGYNMQMQSSAKIKHTILLTDGQDGYGLDNYATLLQNFIDNNITLSTVAVGEGANAALLNQLASIGKGRSYYTDIYTDIPRIFAKEVLLSAGTYIINEEFTPKILSNHEILAGVRTSDGIPSLLGYIGTSIKENAVEILSSNHDEPILAAMQYGIGRTVSFTSDVSGQWSKNYLAWEYGPQLIKNMVYFTIPKYGEEGKLNISQEGNEAKVEFYNDKISKDAKVKGIYNGENGEEGEFELSQVEPGKFEASIPLDSLGFYNFSIREEESGEVKNNYKGAFALQYSDEYKFNTNGEKLDVVVKETKGSFINKPEEVFEGKLQREYKKINLTTPLIVISILLFMLDIAYRRLNIDLVRFFKKRKDKVKKEKIAKNTNSIKNNEVKIKEEKKAIKENIISPENSKGKNKINTKISVEADEQNLNKENENKGKIIKEKGSKRSKKNLEKEVPKKESLDTSALLKKKSDRKKI</sequence>
<dbReference type="PANTHER" id="PTHR37947">
    <property type="entry name" value="BLL2462 PROTEIN"/>
    <property type="match status" value="1"/>
</dbReference>
<dbReference type="InterPro" id="IPR029062">
    <property type="entry name" value="Class_I_gatase-like"/>
</dbReference>
<dbReference type="InterPro" id="IPR010768">
    <property type="entry name" value="GATase1-like"/>
</dbReference>
<dbReference type="Gene3D" id="3.40.50.880">
    <property type="match status" value="1"/>
</dbReference>
<feature type="transmembrane region" description="Helical" evidence="2">
    <location>
        <begin position="821"/>
        <end position="839"/>
    </location>
</feature>
<proteinExistence type="predicted"/>
<evidence type="ECO:0000256" key="1">
    <source>
        <dbReference type="SAM" id="MobiDB-lite"/>
    </source>
</evidence>
<feature type="compositionally biased region" description="Basic and acidic residues" evidence="1">
    <location>
        <begin position="911"/>
        <end position="945"/>
    </location>
</feature>
<keyword evidence="5" id="KW-1185">Reference proteome</keyword>
<dbReference type="Pfam" id="PF13519">
    <property type="entry name" value="VWA_2"/>
    <property type="match status" value="1"/>
</dbReference>
<dbReference type="PROSITE" id="PS50234">
    <property type="entry name" value="VWFA"/>
    <property type="match status" value="2"/>
</dbReference>
<dbReference type="InterPro" id="IPR002035">
    <property type="entry name" value="VWF_A"/>
</dbReference>
<dbReference type="SUPFAM" id="SSF53300">
    <property type="entry name" value="vWA-like"/>
    <property type="match status" value="2"/>
</dbReference>
<feature type="region of interest" description="Disordered" evidence="1">
    <location>
        <begin position="910"/>
        <end position="960"/>
    </location>
</feature>
<comment type="caution">
    <text evidence="4">The sequence shown here is derived from an EMBL/GenBank/DDBJ whole genome shotgun (WGS) entry which is preliminary data.</text>
</comment>
<organism evidence="4 5">
    <name type="scientific">Clostridium tertium</name>
    <dbReference type="NCBI Taxonomy" id="1559"/>
    <lineage>
        <taxon>Bacteria</taxon>
        <taxon>Bacillati</taxon>
        <taxon>Bacillota</taxon>
        <taxon>Clostridia</taxon>
        <taxon>Eubacteriales</taxon>
        <taxon>Clostridiaceae</taxon>
        <taxon>Clostridium</taxon>
    </lineage>
</organism>
<dbReference type="AlphaFoldDB" id="A0A9X4B139"/>
<dbReference type="SUPFAM" id="SSF52317">
    <property type="entry name" value="Class I glutamine amidotransferase-like"/>
    <property type="match status" value="1"/>
</dbReference>
<accession>A0A9X4B139</accession>